<evidence type="ECO:0000313" key="7">
    <source>
        <dbReference type="EMBL" id="GER04403.1"/>
    </source>
</evidence>
<evidence type="ECO:0000313" key="8">
    <source>
        <dbReference type="Proteomes" id="UP000324996"/>
    </source>
</evidence>
<dbReference type="PANTHER" id="PTHR30469">
    <property type="entry name" value="MULTIDRUG RESISTANCE PROTEIN MDTA"/>
    <property type="match status" value="1"/>
</dbReference>
<dbReference type="Proteomes" id="UP000324996">
    <property type="component" value="Unassembled WGS sequence"/>
</dbReference>
<evidence type="ECO:0000256" key="4">
    <source>
        <dbReference type="SAM" id="Phobius"/>
    </source>
</evidence>
<feature type="region of interest" description="Disordered" evidence="3">
    <location>
        <begin position="61"/>
        <end position="95"/>
    </location>
</feature>
<feature type="compositionally biased region" description="Low complexity" evidence="3">
    <location>
        <begin position="66"/>
        <end position="92"/>
    </location>
</feature>
<proteinExistence type="inferred from homology"/>
<dbReference type="Pfam" id="PF25954">
    <property type="entry name" value="Beta-barrel_RND_2"/>
    <property type="match status" value="1"/>
</dbReference>
<dbReference type="SUPFAM" id="SSF111369">
    <property type="entry name" value="HlyD-like secretion proteins"/>
    <property type="match status" value="1"/>
</dbReference>
<evidence type="ECO:0000256" key="2">
    <source>
        <dbReference type="SAM" id="Coils"/>
    </source>
</evidence>
<protein>
    <submittedName>
        <fullName evidence="7">Uncharacterized protein</fullName>
    </submittedName>
</protein>
<feature type="coiled-coil region" evidence="2">
    <location>
        <begin position="195"/>
        <end position="231"/>
    </location>
</feature>
<feature type="domain" description="CusB-like beta-barrel" evidence="6">
    <location>
        <begin position="279"/>
        <end position="350"/>
    </location>
</feature>
<name>A0A5A7N7T9_9PROT</name>
<dbReference type="EMBL" id="BKCN01000010">
    <property type="protein sequence ID" value="GER04403.1"/>
    <property type="molecule type" value="Genomic_DNA"/>
</dbReference>
<sequence>MDDKKALLDSLSIDRSQKQAPSAPASKRGSMGAILLLLFVLALGGAVAFWAFDFAAKPPQTAAQRPSPSLAEADSPSSASPVSAPSPQQPKAAKGDEILNASGYITARRIATVSAEITGRLTDILVEEGMSVKEGQLVARLDDALAQIDLSLAKAQMIAARATLDATTANLAEAKRVLVRVSQLSEAMFSSEASFTQAKAAVEALTADLARAEADLEIARLQAQRAEERVRDHLVLAPFSGVVIDKNAQPGEIIAPGSAGGGFTRTGICTIVDMDSLEIEVDVNESFIGLVSPGQPVKARLDAYPDWVIKARVIAIIPTANRDRATVRVRIGLGEKDPRILPDMAVNVAFLNTEPALEK</sequence>
<dbReference type="GO" id="GO:1990281">
    <property type="term" value="C:efflux pump complex"/>
    <property type="evidence" value="ECO:0007669"/>
    <property type="project" value="TreeGrafter"/>
</dbReference>
<dbReference type="AlphaFoldDB" id="A0A5A7N7T9"/>
<comment type="caution">
    <text evidence="7">The sequence shown here is derived from an EMBL/GenBank/DDBJ whole genome shotgun (WGS) entry which is preliminary data.</text>
</comment>
<keyword evidence="4" id="KW-0812">Transmembrane</keyword>
<dbReference type="InterPro" id="IPR058792">
    <property type="entry name" value="Beta-barrel_RND_2"/>
</dbReference>
<dbReference type="Gene3D" id="2.40.30.170">
    <property type="match status" value="1"/>
</dbReference>
<keyword evidence="2" id="KW-0175">Coiled coil</keyword>
<evidence type="ECO:0000259" key="5">
    <source>
        <dbReference type="Pfam" id="PF25917"/>
    </source>
</evidence>
<comment type="similarity">
    <text evidence="1">Belongs to the membrane fusion protein (MFP) (TC 8.A.1) family.</text>
</comment>
<dbReference type="Pfam" id="PF25917">
    <property type="entry name" value="BSH_RND"/>
    <property type="match status" value="1"/>
</dbReference>
<evidence type="ECO:0000256" key="1">
    <source>
        <dbReference type="ARBA" id="ARBA00009477"/>
    </source>
</evidence>
<evidence type="ECO:0000256" key="3">
    <source>
        <dbReference type="SAM" id="MobiDB-lite"/>
    </source>
</evidence>
<organism evidence="7 8">
    <name type="scientific">Iodidimonas nitroreducens</name>
    <dbReference type="NCBI Taxonomy" id="1236968"/>
    <lineage>
        <taxon>Bacteria</taxon>
        <taxon>Pseudomonadati</taxon>
        <taxon>Pseudomonadota</taxon>
        <taxon>Alphaproteobacteria</taxon>
        <taxon>Iodidimonadales</taxon>
        <taxon>Iodidimonadaceae</taxon>
        <taxon>Iodidimonas</taxon>
    </lineage>
</organism>
<feature type="domain" description="Multidrug resistance protein MdtA-like barrel-sandwich hybrid" evidence="5">
    <location>
        <begin position="109"/>
        <end position="258"/>
    </location>
</feature>
<dbReference type="GO" id="GO:0015562">
    <property type="term" value="F:efflux transmembrane transporter activity"/>
    <property type="evidence" value="ECO:0007669"/>
    <property type="project" value="TreeGrafter"/>
</dbReference>
<feature type="region of interest" description="Disordered" evidence="3">
    <location>
        <begin position="8"/>
        <end position="27"/>
    </location>
</feature>
<gene>
    <name evidence="7" type="ORF">JCM17846_20850</name>
</gene>
<keyword evidence="4" id="KW-0472">Membrane</keyword>
<dbReference type="NCBIfam" id="TIGR01730">
    <property type="entry name" value="RND_mfp"/>
    <property type="match status" value="1"/>
</dbReference>
<keyword evidence="8" id="KW-1185">Reference proteome</keyword>
<dbReference type="RefSeq" id="WP_042085663.1">
    <property type="nucleotide sequence ID" value="NZ_BKCN01000010.1"/>
</dbReference>
<dbReference type="InterPro" id="IPR006143">
    <property type="entry name" value="RND_pump_MFP"/>
</dbReference>
<dbReference type="Gene3D" id="1.10.287.470">
    <property type="entry name" value="Helix hairpin bin"/>
    <property type="match status" value="1"/>
</dbReference>
<dbReference type="Gene3D" id="2.40.50.100">
    <property type="match status" value="1"/>
</dbReference>
<evidence type="ECO:0000259" key="6">
    <source>
        <dbReference type="Pfam" id="PF25954"/>
    </source>
</evidence>
<reference evidence="7 8" key="1">
    <citation type="submission" date="2019-09" db="EMBL/GenBank/DDBJ databases">
        <title>NBRP : Genome information of microbial organism related human and environment.</title>
        <authorList>
            <person name="Hattori M."/>
            <person name="Oshima K."/>
            <person name="Inaba H."/>
            <person name="Suda W."/>
            <person name="Sakamoto M."/>
            <person name="Iino T."/>
            <person name="Kitahara M."/>
            <person name="Oshida Y."/>
            <person name="Iida T."/>
            <person name="Kudo T."/>
            <person name="Itoh T."/>
            <person name="Ohkuma M."/>
        </authorList>
    </citation>
    <scope>NUCLEOTIDE SEQUENCE [LARGE SCALE GENOMIC DNA]</scope>
    <source>
        <strain evidence="7 8">Q-1</strain>
    </source>
</reference>
<feature type="transmembrane region" description="Helical" evidence="4">
    <location>
        <begin position="33"/>
        <end position="52"/>
    </location>
</feature>
<dbReference type="InterPro" id="IPR058625">
    <property type="entry name" value="MdtA-like_BSH"/>
</dbReference>
<dbReference type="PANTHER" id="PTHR30469:SF38">
    <property type="entry name" value="HLYD FAMILY SECRETION PROTEIN"/>
    <property type="match status" value="1"/>
</dbReference>
<keyword evidence="4" id="KW-1133">Transmembrane helix</keyword>
<accession>A0A5A7N7T9</accession>